<dbReference type="InterPro" id="IPR001915">
    <property type="entry name" value="Peptidase_M48"/>
</dbReference>
<evidence type="ECO:0000256" key="7">
    <source>
        <dbReference type="SAM" id="Phobius"/>
    </source>
</evidence>
<dbReference type="AlphaFoldDB" id="A0A243Q479"/>
<keyword evidence="7" id="KW-1133">Transmembrane helix</keyword>
<evidence type="ECO:0000256" key="6">
    <source>
        <dbReference type="RuleBase" id="RU003983"/>
    </source>
</evidence>
<comment type="cofactor">
    <cofactor evidence="6">
        <name>Zn(2+)</name>
        <dbReference type="ChEBI" id="CHEBI:29105"/>
    </cofactor>
    <text evidence="6">Binds 1 zinc ion per subunit.</text>
</comment>
<evidence type="ECO:0000256" key="2">
    <source>
        <dbReference type="ARBA" id="ARBA00022723"/>
    </source>
</evidence>
<dbReference type="GO" id="GO:0006508">
    <property type="term" value="P:proteolysis"/>
    <property type="evidence" value="ECO:0007669"/>
    <property type="project" value="UniProtKB-KW"/>
</dbReference>
<dbReference type="GO" id="GO:0004222">
    <property type="term" value="F:metalloendopeptidase activity"/>
    <property type="evidence" value="ECO:0007669"/>
    <property type="project" value="InterPro"/>
</dbReference>
<dbReference type="EMBL" id="NGFO01000039">
    <property type="protein sequence ID" value="OUC76168.1"/>
    <property type="molecule type" value="Genomic_DNA"/>
</dbReference>
<feature type="transmembrane region" description="Helical" evidence="7">
    <location>
        <begin position="89"/>
        <end position="107"/>
    </location>
</feature>
<keyword evidence="4 6" id="KW-0862">Zinc</keyword>
<evidence type="ECO:0000256" key="1">
    <source>
        <dbReference type="ARBA" id="ARBA00022670"/>
    </source>
</evidence>
<keyword evidence="5 6" id="KW-0482">Metalloprotease</keyword>
<comment type="similarity">
    <text evidence="6">Belongs to the peptidase M48 family.</text>
</comment>
<dbReference type="OrthoDB" id="9785340at2"/>
<accession>A0A243Q479</accession>
<dbReference type="CDD" id="cd07326">
    <property type="entry name" value="M56_BlaR1_MecR1_like"/>
    <property type="match status" value="1"/>
</dbReference>
<comment type="caution">
    <text evidence="9">The sequence shown here is derived from an EMBL/GenBank/DDBJ whole genome shotgun (WGS) entry which is preliminary data.</text>
</comment>
<dbReference type="Gene3D" id="3.30.2010.10">
    <property type="entry name" value="Metalloproteases ('zincins'), catalytic domain"/>
    <property type="match status" value="1"/>
</dbReference>
<name>A0A243Q479_9ACTN</name>
<proteinExistence type="inferred from homology"/>
<evidence type="ECO:0000256" key="5">
    <source>
        <dbReference type="ARBA" id="ARBA00023049"/>
    </source>
</evidence>
<feature type="transmembrane region" description="Helical" evidence="7">
    <location>
        <begin position="6"/>
        <end position="22"/>
    </location>
</feature>
<dbReference type="Pfam" id="PF01435">
    <property type="entry name" value="Peptidase_M48"/>
    <property type="match status" value="1"/>
</dbReference>
<gene>
    <name evidence="9" type="ORF">CA982_23185</name>
</gene>
<evidence type="ECO:0000313" key="10">
    <source>
        <dbReference type="Proteomes" id="UP000194632"/>
    </source>
</evidence>
<feature type="transmembrane region" description="Helical" evidence="7">
    <location>
        <begin position="284"/>
        <end position="309"/>
    </location>
</feature>
<evidence type="ECO:0000256" key="4">
    <source>
        <dbReference type="ARBA" id="ARBA00022833"/>
    </source>
</evidence>
<dbReference type="Proteomes" id="UP000194632">
    <property type="component" value="Unassembled WGS sequence"/>
</dbReference>
<organism evidence="9 10">
    <name type="scientific">Gordonia lacunae</name>
    <dbReference type="NCBI Taxonomy" id="417102"/>
    <lineage>
        <taxon>Bacteria</taxon>
        <taxon>Bacillati</taxon>
        <taxon>Actinomycetota</taxon>
        <taxon>Actinomycetes</taxon>
        <taxon>Mycobacteriales</taxon>
        <taxon>Gordoniaceae</taxon>
        <taxon>Gordonia</taxon>
    </lineage>
</organism>
<protein>
    <submittedName>
        <fullName evidence="9">Peptidase M48</fullName>
    </submittedName>
</protein>
<reference evidence="9 10" key="1">
    <citation type="submission" date="2017-05" db="EMBL/GenBank/DDBJ databases">
        <title>Biotechnological potential of actinobacteria isolated from South African environments.</title>
        <authorList>
            <person name="Le Roes-Hill M."/>
            <person name="Prins A."/>
            <person name="Durrell K.A."/>
        </authorList>
    </citation>
    <scope>NUCLEOTIDE SEQUENCE [LARGE SCALE GENOMIC DNA]</scope>
    <source>
        <strain evidence="9">BS2</strain>
    </source>
</reference>
<dbReference type="GO" id="GO:0046872">
    <property type="term" value="F:metal ion binding"/>
    <property type="evidence" value="ECO:0007669"/>
    <property type="project" value="UniProtKB-KW"/>
</dbReference>
<keyword evidence="10" id="KW-1185">Reference proteome</keyword>
<keyword evidence="1 6" id="KW-0645">Protease</keyword>
<evidence type="ECO:0000259" key="8">
    <source>
        <dbReference type="Pfam" id="PF01435"/>
    </source>
</evidence>
<keyword evidence="7" id="KW-0472">Membrane</keyword>
<feature type="transmembrane region" description="Helical" evidence="7">
    <location>
        <begin position="34"/>
        <end position="58"/>
    </location>
</feature>
<keyword evidence="7" id="KW-0812">Transmembrane</keyword>
<feature type="domain" description="Peptidase M48" evidence="8">
    <location>
        <begin position="117"/>
        <end position="225"/>
    </location>
</feature>
<evidence type="ECO:0000256" key="3">
    <source>
        <dbReference type="ARBA" id="ARBA00022801"/>
    </source>
</evidence>
<sequence>MSVALAHLVGAAVLGVLGPYVLDRLPQRWSPRVLITAWVSSIATAVGLLILSALSALWPDPPPAERFVDTLARCAGAVLHAVRDDFSQVYGIAVAVVVIAAVARTAMSCARHTRDVHRVHRLHRDVVAVVGSTEPDTPDVLWIDHPHPMAYCVGGRSGFVVATSALRTDVPAEARAAVLAHEFAHLRSRHDRVLAVCDVMARALPFVPLFRRAPTAVAALIEADADMSAARVTSTAAVRSALAHVTGQGVGPGTPMPHSTRYRLLMLENGAIEPTKSTYAAASVLPLLGAALCTAAALPVLSVLVHGLIA</sequence>
<keyword evidence="2" id="KW-0479">Metal-binding</keyword>
<dbReference type="STRING" id="417102.CA982_23185"/>
<evidence type="ECO:0000313" key="9">
    <source>
        <dbReference type="EMBL" id="OUC76168.1"/>
    </source>
</evidence>
<keyword evidence="3 6" id="KW-0378">Hydrolase</keyword>